<dbReference type="KEGG" id="muh:HYN43_021110"/>
<comment type="similarity">
    <text evidence="1">Belongs to the sulfatase family.</text>
</comment>
<sequence length="571" mass="64143">MNKHKLFTCLFFICIGASALMAWQRAPENKQAIPPKKRPNIIVILADDLGFSDIGCYGGEIKTPNLDYLAQNGIRYTQFYNTSRCCPTRASLLTGLYNQQAGIGKMTDAEDEPGYLGHITDNAVTLAEVLKFAGYHTAMSGKWHVSNTNGQPNPQDQLAWLNHHKDYPEFSPVSQYPTNRGFEKFFGTIWGVVDFYDPFSLVSGTTPIKSVPKNYYHTDAINDTAVAYIKGYAKSSKPFFLYVAENAPHWPLQALPEDITKYRDTYKAGWQAIREARYKKMIKLGLIDPTKTKLSDRWKGDLDWDKNPTKQWDAMAMAVHAAMIDRMDQGIGRIINTLKQTGQLDNTLIVFLSDNGASAENCAAYGPGFDRPNETRDGREIVYATEKQVMPGPETTYASIGPRWANVANTPYEYWKAESYEGGVHTPMIAFWPKGIPAKKGSFNSSIGHVMDFMSTFVELAGARYPQTYKGHTIQPTTGISLVPTFSGKQTAGHEDLFNEHFGARYARLGNWKLVSLSNDTTWHLFDMANDKTETTDLRSAYPAKVHRLDSLWRIWAGTHKVFPKPGNKSK</sequence>
<dbReference type="PANTHER" id="PTHR42693:SF53">
    <property type="entry name" value="ENDO-4-O-SULFATASE"/>
    <property type="match status" value="1"/>
</dbReference>
<dbReference type="EMBL" id="CP032869">
    <property type="protein sequence ID" value="AYL99528.1"/>
    <property type="molecule type" value="Genomic_DNA"/>
</dbReference>
<keyword evidence="3" id="KW-0378">Hydrolase</keyword>
<dbReference type="InterPro" id="IPR024607">
    <property type="entry name" value="Sulfatase_CS"/>
</dbReference>
<organism evidence="7 8">
    <name type="scientific">Mucilaginibacter celer</name>
    <dbReference type="NCBI Taxonomy" id="2305508"/>
    <lineage>
        <taxon>Bacteria</taxon>
        <taxon>Pseudomonadati</taxon>
        <taxon>Bacteroidota</taxon>
        <taxon>Sphingobacteriia</taxon>
        <taxon>Sphingobacteriales</taxon>
        <taxon>Sphingobacteriaceae</taxon>
        <taxon>Mucilaginibacter</taxon>
    </lineage>
</organism>
<dbReference type="Pfam" id="PF00884">
    <property type="entry name" value="Sulfatase"/>
    <property type="match status" value="1"/>
</dbReference>
<evidence type="ECO:0000256" key="1">
    <source>
        <dbReference type="ARBA" id="ARBA00008779"/>
    </source>
</evidence>
<reference evidence="7 8" key="1">
    <citation type="submission" date="2018-10" db="EMBL/GenBank/DDBJ databases">
        <title>Genome sequencing of Mucilaginibacter sp. HYN0043.</title>
        <authorList>
            <person name="Kim M."/>
            <person name="Yi H."/>
        </authorList>
    </citation>
    <scope>NUCLEOTIDE SEQUENCE [LARGE SCALE GENOMIC DNA]</scope>
    <source>
        <strain evidence="7 8">HYN0043</strain>
    </source>
</reference>
<dbReference type="SUPFAM" id="SSF53649">
    <property type="entry name" value="Alkaline phosphatase-like"/>
    <property type="match status" value="1"/>
</dbReference>
<keyword evidence="4" id="KW-0106">Calcium</keyword>
<dbReference type="Gene3D" id="3.40.720.10">
    <property type="entry name" value="Alkaline Phosphatase, subunit A"/>
    <property type="match status" value="1"/>
</dbReference>
<feature type="domain" description="Sulfatase N-terminal" evidence="6">
    <location>
        <begin position="39"/>
        <end position="463"/>
    </location>
</feature>
<keyword evidence="5" id="KW-0732">Signal</keyword>
<dbReference type="GO" id="GO:0046872">
    <property type="term" value="F:metal ion binding"/>
    <property type="evidence" value="ECO:0007669"/>
    <property type="project" value="UniProtKB-KW"/>
</dbReference>
<keyword evidence="8" id="KW-1185">Reference proteome</keyword>
<accession>A0A494W7H2</accession>
<protein>
    <submittedName>
        <fullName evidence="7">Arylsulfatase</fullName>
    </submittedName>
</protein>
<dbReference type="CDD" id="cd16025">
    <property type="entry name" value="PAS_like"/>
    <property type="match status" value="1"/>
</dbReference>
<feature type="chain" id="PRO_5019739636" evidence="5">
    <location>
        <begin position="23"/>
        <end position="571"/>
    </location>
</feature>
<dbReference type="GO" id="GO:0004065">
    <property type="term" value="F:arylsulfatase activity"/>
    <property type="evidence" value="ECO:0007669"/>
    <property type="project" value="TreeGrafter"/>
</dbReference>
<evidence type="ECO:0000259" key="6">
    <source>
        <dbReference type="Pfam" id="PF00884"/>
    </source>
</evidence>
<evidence type="ECO:0000313" key="7">
    <source>
        <dbReference type="EMBL" id="AYL99528.1"/>
    </source>
</evidence>
<keyword evidence="2" id="KW-0479">Metal-binding</keyword>
<evidence type="ECO:0000256" key="5">
    <source>
        <dbReference type="SAM" id="SignalP"/>
    </source>
</evidence>
<dbReference type="InterPro" id="IPR017850">
    <property type="entry name" value="Alkaline_phosphatase_core_sf"/>
</dbReference>
<dbReference type="RefSeq" id="WP_119409060.1">
    <property type="nucleotide sequence ID" value="NZ_CP032869.1"/>
</dbReference>
<evidence type="ECO:0000256" key="4">
    <source>
        <dbReference type="ARBA" id="ARBA00022837"/>
    </source>
</evidence>
<dbReference type="PROSITE" id="PS00149">
    <property type="entry name" value="SULFATASE_2"/>
    <property type="match status" value="1"/>
</dbReference>
<evidence type="ECO:0000256" key="2">
    <source>
        <dbReference type="ARBA" id="ARBA00022723"/>
    </source>
</evidence>
<gene>
    <name evidence="7" type="ORF">HYN43_021110</name>
</gene>
<evidence type="ECO:0000256" key="3">
    <source>
        <dbReference type="ARBA" id="ARBA00022801"/>
    </source>
</evidence>
<dbReference type="OrthoDB" id="9803751at2"/>
<dbReference type="AlphaFoldDB" id="A0A494W7H2"/>
<dbReference type="Proteomes" id="UP000270046">
    <property type="component" value="Chromosome"/>
</dbReference>
<proteinExistence type="inferred from homology"/>
<dbReference type="PANTHER" id="PTHR42693">
    <property type="entry name" value="ARYLSULFATASE FAMILY MEMBER"/>
    <property type="match status" value="1"/>
</dbReference>
<dbReference type="FunFam" id="3.40.720.10:FF:000047">
    <property type="entry name" value="Arylsulfatase"/>
    <property type="match status" value="1"/>
</dbReference>
<dbReference type="InterPro" id="IPR000917">
    <property type="entry name" value="Sulfatase_N"/>
</dbReference>
<name>A0A494W7H2_9SPHI</name>
<dbReference type="InterPro" id="IPR050738">
    <property type="entry name" value="Sulfatase"/>
</dbReference>
<evidence type="ECO:0000313" key="8">
    <source>
        <dbReference type="Proteomes" id="UP000270046"/>
    </source>
</evidence>
<dbReference type="Gene3D" id="3.30.1120.10">
    <property type="match status" value="1"/>
</dbReference>
<feature type="signal peptide" evidence="5">
    <location>
        <begin position="1"/>
        <end position="22"/>
    </location>
</feature>